<evidence type="ECO:0008006" key="3">
    <source>
        <dbReference type="Google" id="ProtNLM"/>
    </source>
</evidence>
<organism evidence="1 2">
    <name type="scientific">Amycolatopsis eburnea</name>
    <dbReference type="NCBI Taxonomy" id="2267691"/>
    <lineage>
        <taxon>Bacteria</taxon>
        <taxon>Bacillati</taxon>
        <taxon>Actinomycetota</taxon>
        <taxon>Actinomycetes</taxon>
        <taxon>Pseudonocardiales</taxon>
        <taxon>Pseudonocardiaceae</taxon>
        <taxon>Amycolatopsis</taxon>
    </lineage>
</organism>
<sequence length="338" mass="36846">MARGSWTRDAEALFTASRRGVITVAHLESLGVPPATSYRRCLPGGPWQRLLPGVVLLRTGEPTRRQLIEGALLHCDGQAVVTGVEACRRQGLNRAARPDEPVHVLLPLHLKVSSTGYVLVERTKRMPAPVRSDDLLLAPPARAVLDECRRLRERPPIRALLAEVVQQLGVDPAELVAELGAGSKRGTALPRSVLREIADGARSAAEAEAMAVWRRTGLPEPVWNLELRDGRGRYIATPDAWFDEVALAWEIDSYEFHFGQPGYAATLARNNRYSAAGVAVVQTVPSRLRSEPHSVASDLVSAYRAAAARPRPPVVLLGRHDRAPASRAARQIRPSAMS</sequence>
<proteinExistence type="predicted"/>
<dbReference type="Proteomes" id="UP000267081">
    <property type="component" value="Unassembled WGS sequence"/>
</dbReference>
<protein>
    <recommendedName>
        <fullName evidence="3">AbiEi antitoxin C-terminal domain-containing protein</fullName>
    </recommendedName>
</protein>
<accession>A0A427SZ76</accession>
<dbReference type="AlphaFoldDB" id="A0A427SZ76"/>
<evidence type="ECO:0000313" key="2">
    <source>
        <dbReference type="Proteomes" id="UP000267081"/>
    </source>
</evidence>
<dbReference type="EMBL" id="RSEC01000060">
    <property type="protein sequence ID" value="RSD10375.1"/>
    <property type="molecule type" value="Genomic_DNA"/>
</dbReference>
<gene>
    <name evidence="1" type="ORF">EIY87_36525</name>
</gene>
<dbReference type="OrthoDB" id="4870610at2"/>
<comment type="caution">
    <text evidence="1">The sequence shown here is derived from an EMBL/GenBank/DDBJ whole genome shotgun (WGS) entry which is preliminary data.</text>
</comment>
<dbReference type="RefSeq" id="WP_125314531.1">
    <property type="nucleotide sequence ID" value="NZ_RSEC01000060.1"/>
</dbReference>
<evidence type="ECO:0000313" key="1">
    <source>
        <dbReference type="EMBL" id="RSD10375.1"/>
    </source>
</evidence>
<keyword evidence="2" id="KW-1185">Reference proteome</keyword>
<reference evidence="1 2" key="1">
    <citation type="submission" date="2018-12" db="EMBL/GenBank/DDBJ databases">
        <title>Amycolatopsis eburnea sp. nov. actinomycete associate with arbuscular mycorrhiza fungal spore.</title>
        <authorList>
            <person name="Lumyong S."/>
            <person name="Chaiya L."/>
        </authorList>
    </citation>
    <scope>NUCLEOTIDE SEQUENCE [LARGE SCALE GENOMIC DNA]</scope>
    <source>
        <strain evidence="1 2">GLM-1</strain>
    </source>
</reference>
<name>A0A427SZ76_9PSEU</name>